<dbReference type="PANTHER" id="PTHR31286">
    <property type="entry name" value="GLYCINE-RICH CELL WALL STRUCTURAL PROTEIN 1.8-LIKE"/>
    <property type="match status" value="1"/>
</dbReference>
<feature type="non-terminal residue" evidence="2">
    <location>
        <position position="360"/>
    </location>
</feature>
<reference evidence="2 3" key="1">
    <citation type="journal article" date="2018" name="Front. Plant Sci.">
        <title>Red Clover (Trifolium pratense) and Zigzag Clover (T. medium) - A Picture of Genomic Similarities and Differences.</title>
        <authorList>
            <person name="Dluhosova J."/>
            <person name="Istvanek J."/>
            <person name="Nedelnik J."/>
            <person name="Repkova J."/>
        </authorList>
    </citation>
    <scope>NUCLEOTIDE SEQUENCE [LARGE SCALE GENOMIC DNA]</scope>
    <source>
        <strain evidence="3">cv. 10/8</strain>
        <tissue evidence="2">Leaf</tissue>
    </source>
</reference>
<proteinExistence type="predicted"/>
<feature type="region of interest" description="Disordered" evidence="1">
    <location>
        <begin position="338"/>
        <end position="360"/>
    </location>
</feature>
<dbReference type="EMBL" id="LXQA010024675">
    <property type="protein sequence ID" value="MCH93321.1"/>
    <property type="molecule type" value="Genomic_DNA"/>
</dbReference>
<keyword evidence="3" id="KW-1185">Reference proteome</keyword>
<evidence type="ECO:0000256" key="1">
    <source>
        <dbReference type="SAM" id="MobiDB-lite"/>
    </source>
</evidence>
<dbReference type="InterPro" id="IPR040256">
    <property type="entry name" value="At4g02000-like"/>
</dbReference>
<comment type="caution">
    <text evidence="2">The sequence shown here is derived from an EMBL/GenBank/DDBJ whole genome shotgun (WGS) entry which is preliminary data.</text>
</comment>
<dbReference type="Proteomes" id="UP000265520">
    <property type="component" value="Unassembled WGS sequence"/>
</dbReference>
<name>A0A392N0Q3_9FABA</name>
<dbReference type="AlphaFoldDB" id="A0A392N0Q3"/>
<dbReference type="PANTHER" id="PTHR31286:SF176">
    <property type="entry name" value="DUF4283 DOMAIN PROTEIN"/>
    <property type="match status" value="1"/>
</dbReference>
<protein>
    <recommendedName>
        <fullName evidence="4">DUF4283 domain protein</fullName>
    </recommendedName>
</protein>
<evidence type="ECO:0008006" key="4">
    <source>
        <dbReference type="Google" id="ProtNLM"/>
    </source>
</evidence>
<evidence type="ECO:0000313" key="2">
    <source>
        <dbReference type="EMBL" id="MCH93321.1"/>
    </source>
</evidence>
<sequence length="360" mass="40643">MESFCIPWPCVDLAPKQSKQPEPVKTQKSFAQAVSNVCEIPLSQFPQACVKGDRLAIPIPEEDYMAGIDACKHNLHGRIIWPRGATPLTVADLKIKLSSIWKGLSKWGVSSLGRGYYEFVFSTLEDVRRVRSTASWNLSPGALKLFAWSKDFNPRFQQNVSAQVWVRIYGLSQEYWRPNIIFAVASSIGTPICIDAVTAKPMIDRTFGQFVRVLVDMDLSQTLRDNVLVERKGFAFFVDLDYENLPQFCSNCKVIGHHVGICKKLNIVEEVSIVNEFRENRKPAKDINKVFVQKKDGRLEKNKETEVVNVESDKDELHVPVNLSSANESKNKEANCHMNASSSTKTSPHKSIHNRFAVLE</sequence>
<evidence type="ECO:0000313" key="3">
    <source>
        <dbReference type="Proteomes" id="UP000265520"/>
    </source>
</evidence>
<organism evidence="2 3">
    <name type="scientific">Trifolium medium</name>
    <dbReference type="NCBI Taxonomy" id="97028"/>
    <lineage>
        <taxon>Eukaryota</taxon>
        <taxon>Viridiplantae</taxon>
        <taxon>Streptophyta</taxon>
        <taxon>Embryophyta</taxon>
        <taxon>Tracheophyta</taxon>
        <taxon>Spermatophyta</taxon>
        <taxon>Magnoliopsida</taxon>
        <taxon>eudicotyledons</taxon>
        <taxon>Gunneridae</taxon>
        <taxon>Pentapetalae</taxon>
        <taxon>rosids</taxon>
        <taxon>fabids</taxon>
        <taxon>Fabales</taxon>
        <taxon>Fabaceae</taxon>
        <taxon>Papilionoideae</taxon>
        <taxon>50 kb inversion clade</taxon>
        <taxon>NPAAA clade</taxon>
        <taxon>Hologalegina</taxon>
        <taxon>IRL clade</taxon>
        <taxon>Trifolieae</taxon>
        <taxon>Trifolium</taxon>
    </lineage>
</organism>
<accession>A0A392N0Q3</accession>